<dbReference type="InterPro" id="IPR008557">
    <property type="entry name" value="PhoX"/>
</dbReference>
<name>A0A9X3S7Q8_9ACTN</name>
<dbReference type="Proteomes" id="UP001147653">
    <property type="component" value="Unassembled WGS sequence"/>
</dbReference>
<proteinExistence type="predicted"/>
<dbReference type="InterPro" id="IPR006311">
    <property type="entry name" value="TAT_signal"/>
</dbReference>
<gene>
    <name evidence="1" type="ORF">OJ997_04170</name>
</gene>
<organism evidence="1 2">
    <name type="scientific">Solirubrobacter phytolaccae</name>
    <dbReference type="NCBI Taxonomy" id="1404360"/>
    <lineage>
        <taxon>Bacteria</taxon>
        <taxon>Bacillati</taxon>
        <taxon>Actinomycetota</taxon>
        <taxon>Thermoleophilia</taxon>
        <taxon>Solirubrobacterales</taxon>
        <taxon>Solirubrobacteraceae</taxon>
        <taxon>Solirubrobacter</taxon>
    </lineage>
</organism>
<dbReference type="RefSeq" id="WP_270023764.1">
    <property type="nucleotide sequence ID" value="NZ_JAPDDP010000005.1"/>
</dbReference>
<reference evidence="1" key="1">
    <citation type="submission" date="2022-10" db="EMBL/GenBank/DDBJ databases">
        <title>The WGS of Solirubrobacter phytolaccae KCTC 29190.</title>
        <authorList>
            <person name="Jiang Z."/>
        </authorList>
    </citation>
    <scope>NUCLEOTIDE SEQUENCE</scope>
    <source>
        <strain evidence="1">KCTC 29190</strain>
    </source>
</reference>
<comment type="caution">
    <text evidence="1">The sequence shown here is derived from an EMBL/GenBank/DDBJ whole genome shotgun (WGS) entry which is preliminary data.</text>
</comment>
<dbReference type="EMBL" id="JAPDDP010000005">
    <property type="protein sequence ID" value="MDA0179481.1"/>
    <property type="molecule type" value="Genomic_DNA"/>
</dbReference>
<dbReference type="PANTHER" id="PTHR35399">
    <property type="entry name" value="SLR8030 PROTEIN"/>
    <property type="match status" value="1"/>
</dbReference>
<dbReference type="Pfam" id="PF05787">
    <property type="entry name" value="PhoX"/>
    <property type="match status" value="1"/>
</dbReference>
<dbReference type="PANTHER" id="PTHR35399:SF4">
    <property type="entry name" value="MEMBRANE PROTEIN"/>
    <property type="match status" value="1"/>
</dbReference>
<protein>
    <submittedName>
        <fullName evidence="1">PhoX family protein</fullName>
    </submittedName>
</protein>
<accession>A0A9X3S7Q8</accession>
<evidence type="ECO:0000313" key="2">
    <source>
        <dbReference type="Proteomes" id="UP001147653"/>
    </source>
</evidence>
<evidence type="ECO:0000313" key="1">
    <source>
        <dbReference type="EMBL" id="MDA0179481.1"/>
    </source>
</evidence>
<keyword evidence="2" id="KW-1185">Reference proteome</keyword>
<dbReference type="SUPFAM" id="SSF75011">
    <property type="entry name" value="3-carboxy-cis,cis-mucoante lactonizing enzyme"/>
    <property type="match status" value="1"/>
</dbReference>
<dbReference type="PROSITE" id="PS51318">
    <property type="entry name" value="TAT"/>
    <property type="match status" value="1"/>
</dbReference>
<sequence length="479" mass="50922">MARVNLPAQEQHVTRREALRRGAAFVAGASVGAQVLAATGAPGAQAETMREVARRAADKPGYGPLTPGTGEFALPAGFTVFSFGVAGTPMSDGLPTPNFHDGSTVADAGNGRLALIRNQEGYDPGKALGPSRAYDRVAQGGVTTSLWDPVTGQLLGSSLILNGTDNNCNGGQTPWGSWLSGEESTVGKAEGFEKPHGYVFEVPLTATTPIEPKPLKAMGRFCHEACVVDPRTGVVYMTEDNGDPGDGFYRFIPKVSGKLAQGGRLEMLAVRGRSKYDTATGQKVGPTLQCEWVPIKDPDPTDAERHPDAVYQQGRALGAARFVGLEGATFSGGSVYFVASEAGEKEKGQIWRYTPSGTKKGKLTLLYESRSGKVLDQPDGLTMSPRGGVVVCEDGDGEDVNGGTNSLRVLTPKGTLETFARNDTPLDLHQWDDEIKPGSIGRSEWSGACYSPDGKWLFVHLQYPGKTFAITGPWEKGWL</sequence>
<dbReference type="AlphaFoldDB" id="A0A9X3S7Q8"/>